<dbReference type="OrthoDB" id="6157464at2759"/>
<dbReference type="GO" id="GO:0003779">
    <property type="term" value="F:actin binding"/>
    <property type="evidence" value="ECO:0007669"/>
    <property type="project" value="InterPro"/>
</dbReference>
<feature type="compositionally biased region" description="Polar residues" evidence="1">
    <location>
        <begin position="216"/>
        <end position="225"/>
    </location>
</feature>
<feature type="region of interest" description="Disordered" evidence="1">
    <location>
        <begin position="26"/>
        <end position="101"/>
    </location>
</feature>
<dbReference type="InterPro" id="IPR003124">
    <property type="entry name" value="WH2_dom"/>
</dbReference>
<feature type="compositionally biased region" description="Pro residues" evidence="1">
    <location>
        <begin position="335"/>
        <end position="351"/>
    </location>
</feature>
<feature type="domain" description="WH2" evidence="2">
    <location>
        <begin position="100"/>
        <end position="117"/>
    </location>
</feature>
<feature type="compositionally biased region" description="Low complexity" evidence="1">
    <location>
        <begin position="168"/>
        <end position="180"/>
    </location>
</feature>
<dbReference type="EMBL" id="JAFDVH010000021">
    <property type="protein sequence ID" value="KAG7457456.1"/>
    <property type="molecule type" value="Genomic_DNA"/>
</dbReference>
<feature type="compositionally biased region" description="Pro residues" evidence="1">
    <location>
        <begin position="315"/>
        <end position="324"/>
    </location>
</feature>
<feature type="compositionally biased region" description="Basic and acidic residues" evidence="1">
    <location>
        <begin position="38"/>
        <end position="52"/>
    </location>
</feature>
<accession>A0A9D3T1Z3</accession>
<dbReference type="PROSITE" id="PS51082">
    <property type="entry name" value="WH2"/>
    <property type="match status" value="1"/>
</dbReference>
<feature type="compositionally biased region" description="Low complexity" evidence="1">
    <location>
        <begin position="282"/>
        <end position="291"/>
    </location>
</feature>
<gene>
    <name evidence="3" type="ORF">MATL_G00227350</name>
</gene>
<feature type="compositionally biased region" description="Pro residues" evidence="1">
    <location>
        <begin position="226"/>
        <end position="252"/>
    </location>
</feature>
<feature type="region of interest" description="Disordered" evidence="1">
    <location>
        <begin position="122"/>
        <end position="470"/>
    </location>
</feature>
<name>A0A9D3T1Z3_MEGAT</name>
<evidence type="ECO:0000313" key="3">
    <source>
        <dbReference type="EMBL" id="KAG7457456.1"/>
    </source>
</evidence>
<comment type="caution">
    <text evidence="3">The sequence shown here is derived from an EMBL/GenBank/DDBJ whole genome shotgun (WGS) entry which is preliminary data.</text>
</comment>
<feature type="compositionally biased region" description="Pro residues" evidence="1">
    <location>
        <begin position="404"/>
        <end position="414"/>
    </location>
</feature>
<protein>
    <recommendedName>
        <fullName evidence="2">WH2 domain-containing protein</fullName>
    </recommendedName>
</protein>
<feature type="compositionally biased region" description="Basic and acidic residues" evidence="1">
    <location>
        <begin position="421"/>
        <end position="458"/>
    </location>
</feature>
<proteinExistence type="predicted"/>
<dbReference type="Pfam" id="PF02205">
    <property type="entry name" value="WH2"/>
    <property type="match status" value="1"/>
</dbReference>
<evidence type="ECO:0000256" key="1">
    <source>
        <dbReference type="SAM" id="MobiDB-lite"/>
    </source>
</evidence>
<organism evidence="3 4">
    <name type="scientific">Megalops atlanticus</name>
    <name type="common">Tarpon</name>
    <name type="synonym">Clupea gigantea</name>
    <dbReference type="NCBI Taxonomy" id="7932"/>
    <lineage>
        <taxon>Eukaryota</taxon>
        <taxon>Metazoa</taxon>
        <taxon>Chordata</taxon>
        <taxon>Craniata</taxon>
        <taxon>Vertebrata</taxon>
        <taxon>Euteleostomi</taxon>
        <taxon>Actinopterygii</taxon>
        <taxon>Neopterygii</taxon>
        <taxon>Teleostei</taxon>
        <taxon>Elopiformes</taxon>
        <taxon>Megalopidae</taxon>
        <taxon>Megalops</taxon>
    </lineage>
</organism>
<dbReference type="CDD" id="cd22077">
    <property type="entry name" value="WH2_WAS_WASL-2_3"/>
    <property type="match status" value="1"/>
</dbReference>
<dbReference type="SMART" id="SM00246">
    <property type="entry name" value="WH2"/>
    <property type="match status" value="1"/>
</dbReference>
<feature type="compositionally biased region" description="Pro residues" evidence="1">
    <location>
        <begin position="67"/>
        <end position="81"/>
    </location>
</feature>
<evidence type="ECO:0000259" key="2">
    <source>
        <dbReference type="PROSITE" id="PS51082"/>
    </source>
</evidence>
<feature type="compositionally biased region" description="Low complexity" evidence="1">
    <location>
        <begin position="325"/>
        <end position="334"/>
    </location>
</feature>
<reference evidence="3" key="1">
    <citation type="submission" date="2021-01" db="EMBL/GenBank/DDBJ databases">
        <authorList>
            <person name="Zahm M."/>
            <person name="Roques C."/>
            <person name="Cabau C."/>
            <person name="Klopp C."/>
            <person name="Donnadieu C."/>
            <person name="Jouanno E."/>
            <person name="Lampietro C."/>
            <person name="Louis A."/>
            <person name="Herpin A."/>
            <person name="Echchiki A."/>
            <person name="Berthelot C."/>
            <person name="Parey E."/>
            <person name="Roest-Crollius H."/>
            <person name="Braasch I."/>
            <person name="Postlethwait J."/>
            <person name="Bobe J."/>
            <person name="Montfort J."/>
            <person name="Bouchez O."/>
            <person name="Begum T."/>
            <person name="Mejri S."/>
            <person name="Adams A."/>
            <person name="Chen W.-J."/>
            <person name="Guiguen Y."/>
        </authorList>
    </citation>
    <scope>NUCLEOTIDE SEQUENCE</scope>
    <source>
        <strain evidence="3">YG-15Mar2019-1</strain>
        <tissue evidence="3">Brain</tissue>
    </source>
</reference>
<feature type="compositionally biased region" description="Pro residues" evidence="1">
    <location>
        <begin position="268"/>
        <end position="281"/>
    </location>
</feature>
<dbReference type="Proteomes" id="UP001046870">
    <property type="component" value="Chromosome 21"/>
</dbReference>
<sequence>MSAQAAGQADVGCEFLHRVTIVLIVNNKPNWKGHSKRSPSEGRAREEPDPALKQRPIRRTPEENAMPVPPPTPTCTTPPSPTLLCWTSDPPRPQAVEGGGRNALLADIQRGARLRKVTQVNDRSAPLIDKPKAGSAEAVGGTAVPPPSLGGLFAGGFPVLRPAGQRDSAPTASRSGSSPGPRQPLWSPPVADSGHGSSLQSLRAAERGPARVVASAPTTPTFNKPSTPPPLQDRPINPKPPPAPSGPPPAPPSQTTKPTWLPVQSHPLPQPSTLPPPPPASSAPDRSSGFFFPPPPPPILSDSKFNSFRESQVAPIPPPPPPLPVSFTPISSSSLPPPPPQPPPQSPPVPSPALRSGVPPLPPSYPCTAPSRRPPAVPRPAGGRLAPPPAPPTRSPTTELSCRTPPPPPPPPPALRNGHLHSLDDFESKFQFHPIDDFPPPDEFKPFPRTYPSKEARANPRGPALRTHMR</sequence>
<evidence type="ECO:0000313" key="4">
    <source>
        <dbReference type="Proteomes" id="UP001046870"/>
    </source>
</evidence>
<keyword evidence="4" id="KW-1185">Reference proteome</keyword>
<dbReference type="AlphaFoldDB" id="A0A9D3T1Z3"/>